<evidence type="ECO:0000313" key="1">
    <source>
        <dbReference type="EMBL" id="PKK90045.1"/>
    </source>
</evidence>
<dbReference type="EMBL" id="PGXC01000008">
    <property type="protein sequence ID" value="PKK90045.1"/>
    <property type="molecule type" value="Genomic_DNA"/>
</dbReference>
<sequence>MGSENYQYINKVIVATIEKLIRALSRLFIADLGTHAKLFTPEICQFLRLNDDQLGKTEY</sequence>
<evidence type="ECO:0000313" key="2">
    <source>
        <dbReference type="Proteomes" id="UP000233256"/>
    </source>
</evidence>
<dbReference type="AlphaFoldDB" id="A0A2N1PNW8"/>
<organism evidence="1 2">
    <name type="scientific">Candidatus Wallbacteria bacterium HGW-Wallbacteria-1</name>
    <dbReference type="NCBI Taxonomy" id="2013854"/>
    <lineage>
        <taxon>Bacteria</taxon>
        <taxon>Candidatus Walliibacteriota</taxon>
    </lineage>
</organism>
<accession>A0A2N1PNW8</accession>
<proteinExistence type="predicted"/>
<gene>
    <name evidence="1" type="ORF">CVV64_11025</name>
</gene>
<comment type="caution">
    <text evidence="1">The sequence shown here is derived from an EMBL/GenBank/DDBJ whole genome shotgun (WGS) entry which is preliminary data.</text>
</comment>
<reference evidence="1 2" key="1">
    <citation type="journal article" date="2017" name="ISME J.">
        <title>Potential for microbial H2 and metal transformations associated with novel bacteria and archaea in deep terrestrial subsurface sediments.</title>
        <authorList>
            <person name="Hernsdorf A.W."/>
            <person name="Amano Y."/>
            <person name="Miyakawa K."/>
            <person name="Ise K."/>
            <person name="Suzuki Y."/>
            <person name="Anantharaman K."/>
            <person name="Probst A."/>
            <person name="Burstein D."/>
            <person name="Thomas B.C."/>
            <person name="Banfield J.F."/>
        </authorList>
    </citation>
    <scope>NUCLEOTIDE SEQUENCE [LARGE SCALE GENOMIC DNA]</scope>
    <source>
        <strain evidence="1">HGW-Wallbacteria-1</strain>
    </source>
</reference>
<protein>
    <submittedName>
        <fullName evidence="1">Uncharacterized protein</fullName>
    </submittedName>
</protein>
<name>A0A2N1PNW8_9BACT</name>
<dbReference type="Proteomes" id="UP000233256">
    <property type="component" value="Unassembled WGS sequence"/>
</dbReference>